<dbReference type="EMBL" id="CP034248">
    <property type="protein sequence ID" value="AZK48784.1"/>
    <property type="molecule type" value="Genomic_DNA"/>
</dbReference>
<dbReference type="KEGG" id="plen:EIM92_23530"/>
<name>A0A3Q8SEB9_9BACL</name>
<dbReference type="Pfam" id="PF10076">
    <property type="entry name" value="Phage_Mu_Gp48"/>
    <property type="match status" value="1"/>
</dbReference>
<sequence length="182" mass="21055">MPKEVDILSYLPPVLHEIKELVEIANIENHTLSELWNKVDDVLNNQFISSINTDGAERYEKMLNISAPATDTLETRRFRILTKNQEQAPYTYKVTKQLLNSLLGEGHYEMTRNVAEKSLTVKVELTVKGQFEAVKVMLERITPQNMILTVELRCNQNSLLKQYRHSQLAAYTHQQLRSEVLN</sequence>
<proteinExistence type="predicted"/>
<dbReference type="InterPro" id="IPR018755">
    <property type="entry name" value="Phage_Mu_Gp48"/>
</dbReference>
<protein>
    <submittedName>
        <fullName evidence="1">DUF2313 domain-containing protein</fullName>
    </submittedName>
</protein>
<evidence type="ECO:0000313" key="2">
    <source>
        <dbReference type="Proteomes" id="UP000273145"/>
    </source>
</evidence>
<accession>A0A3Q8SEB9</accession>
<dbReference type="OrthoDB" id="1629754at2"/>
<gene>
    <name evidence="1" type="ORF">EIM92_23530</name>
</gene>
<dbReference type="RefSeq" id="WP_125084929.1">
    <property type="nucleotide sequence ID" value="NZ_CP034248.1"/>
</dbReference>
<reference evidence="1 2" key="1">
    <citation type="submission" date="2018-11" db="EMBL/GenBank/DDBJ databases">
        <title>Genome sequencing of Paenibacillus lentus DSM25539(T).</title>
        <authorList>
            <person name="Kook J.-K."/>
            <person name="Park S.-N."/>
            <person name="Lim Y.K."/>
        </authorList>
    </citation>
    <scope>NUCLEOTIDE SEQUENCE [LARGE SCALE GENOMIC DNA]</scope>
    <source>
        <strain evidence="1 2">DSM 25539</strain>
    </source>
</reference>
<organism evidence="1 2">
    <name type="scientific">Paenibacillus lentus</name>
    <dbReference type="NCBI Taxonomy" id="1338368"/>
    <lineage>
        <taxon>Bacteria</taxon>
        <taxon>Bacillati</taxon>
        <taxon>Bacillota</taxon>
        <taxon>Bacilli</taxon>
        <taxon>Bacillales</taxon>
        <taxon>Paenibacillaceae</taxon>
        <taxon>Paenibacillus</taxon>
    </lineage>
</organism>
<dbReference type="Proteomes" id="UP000273145">
    <property type="component" value="Chromosome"/>
</dbReference>
<dbReference type="AlphaFoldDB" id="A0A3Q8SEB9"/>
<keyword evidence="2" id="KW-1185">Reference proteome</keyword>
<evidence type="ECO:0000313" key="1">
    <source>
        <dbReference type="EMBL" id="AZK48784.1"/>
    </source>
</evidence>